<dbReference type="EMBL" id="JAYMYQ010000011">
    <property type="protein sequence ID" value="KAK7305631.1"/>
    <property type="molecule type" value="Genomic_DNA"/>
</dbReference>
<proteinExistence type="predicted"/>
<evidence type="ECO:0000313" key="1">
    <source>
        <dbReference type="EMBL" id="KAK7305631.1"/>
    </source>
</evidence>
<protein>
    <submittedName>
        <fullName evidence="1">Uncharacterized protein</fullName>
    </submittedName>
</protein>
<gene>
    <name evidence="1" type="ORF">VNO77_43538</name>
</gene>
<reference evidence="1 2" key="1">
    <citation type="submission" date="2024-01" db="EMBL/GenBank/DDBJ databases">
        <title>The genomes of 5 underutilized Papilionoideae crops provide insights into root nodulation and disease resistanc.</title>
        <authorList>
            <person name="Jiang F."/>
        </authorList>
    </citation>
    <scope>NUCLEOTIDE SEQUENCE [LARGE SCALE GENOMIC DNA]</scope>
    <source>
        <strain evidence="1">LVBAO_FW01</strain>
        <tissue evidence="1">Leaves</tissue>
    </source>
</reference>
<evidence type="ECO:0000313" key="2">
    <source>
        <dbReference type="Proteomes" id="UP001367508"/>
    </source>
</evidence>
<organism evidence="1 2">
    <name type="scientific">Canavalia gladiata</name>
    <name type="common">Sword bean</name>
    <name type="synonym">Dolichos gladiatus</name>
    <dbReference type="NCBI Taxonomy" id="3824"/>
    <lineage>
        <taxon>Eukaryota</taxon>
        <taxon>Viridiplantae</taxon>
        <taxon>Streptophyta</taxon>
        <taxon>Embryophyta</taxon>
        <taxon>Tracheophyta</taxon>
        <taxon>Spermatophyta</taxon>
        <taxon>Magnoliopsida</taxon>
        <taxon>eudicotyledons</taxon>
        <taxon>Gunneridae</taxon>
        <taxon>Pentapetalae</taxon>
        <taxon>rosids</taxon>
        <taxon>fabids</taxon>
        <taxon>Fabales</taxon>
        <taxon>Fabaceae</taxon>
        <taxon>Papilionoideae</taxon>
        <taxon>50 kb inversion clade</taxon>
        <taxon>NPAAA clade</taxon>
        <taxon>indigoferoid/millettioid clade</taxon>
        <taxon>Phaseoleae</taxon>
        <taxon>Canavalia</taxon>
    </lineage>
</organism>
<dbReference type="AlphaFoldDB" id="A0AAN9PPH8"/>
<keyword evidence="2" id="KW-1185">Reference proteome</keyword>
<sequence>MLIHRREDVEHRIPKTSSYQRVLSFPEKTLSPQDHQISPSNSTLDGTLDFHICLNRYWKLLVFAMGQE</sequence>
<comment type="caution">
    <text evidence="1">The sequence shown here is derived from an EMBL/GenBank/DDBJ whole genome shotgun (WGS) entry which is preliminary data.</text>
</comment>
<accession>A0AAN9PPH8</accession>
<dbReference type="Proteomes" id="UP001367508">
    <property type="component" value="Unassembled WGS sequence"/>
</dbReference>
<name>A0AAN9PPH8_CANGL</name>